<feature type="transmembrane region" description="Helical" evidence="6">
    <location>
        <begin position="154"/>
        <end position="174"/>
    </location>
</feature>
<sequence>MASSDKETGVNHVEGDVETVGADKFDSHGTRGASPADFGFSPEEEKAIIRRVDMRLVTTVGFMYCVSLMDRTNLGAALIAGMDTDLGLNIGNRYSVITLVFFITYTVFQPPSTVIVRKVGPRIHLGLITLLWGACMVGMGFVTQWDAMAGLRVLLGVLEAGFFPSCVYLLSTWYTRYEVGRRYSMFYLLGCVAAAFSGILAFGLMQMKGLADLNGWRWIFIVEGIVTCLLGIAGYWLLVGFPDSKQKNWRFLGDRERAWVVARVQEDRGDAKVQPFSWGAFVGAGRDVKIWMYALIFFNSTTITYALAYFMPIILNASLGFDVGTSQCLVAPPYVLAGIVMMAGAWVGDKHHIRGPIIAANMVLCLIGLPILGFHSDPKARYFGVFLVTAGANANIPAVMSYQANNIRGQWKRAFCSATLVAMGGIGGIAGSLVFRNQDRPTYLPGLYACIACALLNIILVGILSLLFKMENGKADKEGKELEVSQGEDFQPGFRYTY</sequence>
<dbReference type="OMA" id="CNKQADR"/>
<dbReference type="STRING" id="644358.A0A0C4DUY3"/>
<dbReference type="PANTHER" id="PTHR43791:SF47">
    <property type="entry name" value="MAJOR FACILITATOR SUPERFAMILY (MFS) PROFILE DOMAIN-CONTAINING PROTEIN-RELATED"/>
    <property type="match status" value="1"/>
</dbReference>
<dbReference type="SUPFAM" id="SSF103473">
    <property type="entry name" value="MFS general substrate transporter"/>
    <property type="match status" value="1"/>
</dbReference>
<evidence type="ECO:0000313" key="8">
    <source>
        <dbReference type="EMBL" id="KLU84742.1"/>
    </source>
</evidence>
<feature type="transmembrane region" description="Helical" evidence="6">
    <location>
        <begin position="380"/>
        <end position="402"/>
    </location>
</feature>
<dbReference type="eggNOG" id="KOG2533">
    <property type="taxonomic scope" value="Eukaryota"/>
</dbReference>
<evidence type="ECO:0000256" key="6">
    <source>
        <dbReference type="SAM" id="Phobius"/>
    </source>
</evidence>
<keyword evidence="2" id="KW-0813">Transport</keyword>
<name>A0A0C4DUY3_MAGP6</name>
<evidence type="ECO:0000256" key="2">
    <source>
        <dbReference type="ARBA" id="ARBA00022448"/>
    </source>
</evidence>
<feature type="transmembrane region" description="Helical" evidence="6">
    <location>
        <begin position="331"/>
        <end position="348"/>
    </location>
</feature>
<keyword evidence="3 6" id="KW-0812">Transmembrane</keyword>
<dbReference type="AlphaFoldDB" id="A0A0C4DUY3"/>
<reference evidence="10" key="2">
    <citation type="submission" date="2010-05" db="EMBL/GenBank/DDBJ databases">
        <title>The genome sequence of Magnaporthe poae strain ATCC 64411.</title>
        <authorList>
            <person name="Ma L.-J."/>
            <person name="Dead R."/>
            <person name="Young S."/>
            <person name="Zeng Q."/>
            <person name="Koehrsen M."/>
            <person name="Alvarado L."/>
            <person name="Berlin A."/>
            <person name="Chapman S.B."/>
            <person name="Chen Z."/>
            <person name="Freedman E."/>
            <person name="Gellesch M."/>
            <person name="Goldberg J."/>
            <person name="Griggs A."/>
            <person name="Gujja S."/>
            <person name="Heilman E.R."/>
            <person name="Heiman D."/>
            <person name="Hepburn T."/>
            <person name="Howarth C."/>
            <person name="Jen D."/>
            <person name="Larson L."/>
            <person name="Mehta T."/>
            <person name="Neiman D."/>
            <person name="Pearson M."/>
            <person name="Roberts A."/>
            <person name="Saif S."/>
            <person name="Shea T."/>
            <person name="Shenoy N."/>
            <person name="Sisk P."/>
            <person name="Stolte C."/>
            <person name="Sykes S."/>
            <person name="Walk T."/>
            <person name="White J."/>
            <person name="Yandava C."/>
            <person name="Haas B."/>
            <person name="Nusbaum C."/>
            <person name="Birren B."/>
        </authorList>
    </citation>
    <scope>NUCLEOTIDE SEQUENCE [LARGE SCALE GENOMIC DNA]</scope>
    <source>
        <strain evidence="10">ATCC 64411 / 73-15</strain>
    </source>
</reference>
<evidence type="ECO:0000256" key="3">
    <source>
        <dbReference type="ARBA" id="ARBA00022692"/>
    </source>
</evidence>
<dbReference type="PROSITE" id="PS50850">
    <property type="entry name" value="MFS"/>
    <property type="match status" value="1"/>
</dbReference>
<dbReference type="FunFam" id="1.20.1250.20:FF:000511">
    <property type="entry name" value="MFS general substrate transporter"/>
    <property type="match status" value="1"/>
</dbReference>
<feature type="transmembrane region" description="Helical" evidence="6">
    <location>
        <begin position="355"/>
        <end position="374"/>
    </location>
</feature>
<dbReference type="GO" id="GO:0022857">
    <property type="term" value="F:transmembrane transporter activity"/>
    <property type="evidence" value="ECO:0007669"/>
    <property type="project" value="InterPro"/>
</dbReference>
<comment type="subcellular location">
    <subcellularLocation>
        <location evidence="1">Membrane</location>
        <topology evidence="1">Multi-pass membrane protein</topology>
    </subcellularLocation>
</comment>
<evidence type="ECO:0000256" key="4">
    <source>
        <dbReference type="ARBA" id="ARBA00022989"/>
    </source>
</evidence>
<feature type="transmembrane region" description="Helical" evidence="6">
    <location>
        <begin position="414"/>
        <end position="434"/>
    </location>
</feature>
<reference evidence="8" key="1">
    <citation type="submission" date="2010-05" db="EMBL/GenBank/DDBJ databases">
        <title>The Genome Sequence of Magnaporthe poae strain ATCC 64411.</title>
        <authorList>
            <consortium name="The Broad Institute Genome Sequencing Platform"/>
            <consortium name="Broad Institute Genome Sequencing Center for Infectious Disease"/>
            <person name="Ma L.-J."/>
            <person name="Dead R."/>
            <person name="Young S."/>
            <person name="Zeng Q."/>
            <person name="Koehrsen M."/>
            <person name="Alvarado L."/>
            <person name="Berlin A."/>
            <person name="Chapman S.B."/>
            <person name="Chen Z."/>
            <person name="Freedman E."/>
            <person name="Gellesch M."/>
            <person name="Goldberg J."/>
            <person name="Griggs A."/>
            <person name="Gujja S."/>
            <person name="Heilman E.R."/>
            <person name="Heiman D."/>
            <person name="Hepburn T."/>
            <person name="Howarth C."/>
            <person name="Jen D."/>
            <person name="Larson L."/>
            <person name="Mehta T."/>
            <person name="Neiman D."/>
            <person name="Pearson M."/>
            <person name="Roberts A."/>
            <person name="Saif S."/>
            <person name="Shea T."/>
            <person name="Shenoy N."/>
            <person name="Sisk P."/>
            <person name="Stolte C."/>
            <person name="Sykes S."/>
            <person name="Walk T."/>
            <person name="White J."/>
            <person name="Yandava C."/>
            <person name="Haas B."/>
            <person name="Nusbaum C."/>
            <person name="Birren B."/>
        </authorList>
    </citation>
    <scope>NUCLEOTIDE SEQUENCE</scope>
    <source>
        <strain evidence="8">ATCC 64411</strain>
    </source>
</reference>
<dbReference type="EMBL" id="GL876968">
    <property type="protein sequence ID" value="KLU84742.1"/>
    <property type="molecule type" value="Genomic_DNA"/>
</dbReference>
<accession>A0A0C4DUY3</accession>
<keyword evidence="5 6" id="KW-0472">Membrane</keyword>
<dbReference type="InterPro" id="IPR011701">
    <property type="entry name" value="MFS"/>
</dbReference>
<keyword evidence="4 6" id="KW-1133">Transmembrane helix</keyword>
<evidence type="ECO:0000313" key="10">
    <source>
        <dbReference type="Proteomes" id="UP000011715"/>
    </source>
</evidence>
<gene>
    <name evidence="8" type="ORF">MAPG_03781</name>
</gene>
<proteinExistence type="predicted"/>
<evidence type="ECO:0000256" key="5">
    <source>
        <dbReference type="ARBA" id="ARBA00023136"/>
    </source>
</evidence>
<keyword evidence="10" id="KW-1185">Reference proteome</keyword>
<dbReference type="GO" id="GO:0016020">
    <property type="term" value="C:membrane"/>
    <property type="evidence" value="ECO:0007669"/>
    <property type="project" value="UniProtKB-SubCell"/>
</dbReference>
<feature type="transmembrane region" description="Helical" evidence="6">
    <location>
        <begin position="56"/>
        <end position="82"/>
    </location>
</feature>
<feature type="transmembrane region" description="Helical" evidence="6">
    <location>
        <begin position="218"/>
        <end position="241"/>
    </location>
</feature>
<dbReference type="Pfam" id="PF07690">
    <property type="entry name" value="MFS_1"/>
    <property type="match status" value="1"/>
</dbReference>
<dbReference type="EnsemblFungi" id="MAPG_03781T0">
    <property type="protein sequence ID" value="MAPG_03781T0"/>
    <property type="gene ID" value="MAPG_03781"/>
</dbReference>
<dbReference type="InterPro" id="IPR036259">
    <property type="entry name" value="MFS_trans_sf"/>
</dbReference>
<feature type="domain" description="Major facilitator superfamily (MFS) profile" evidence="7">
    <location>
        <begin position="56"/>
        <end position="474"/>
    </location>
</feature>
<feature type="transmembrane region" description="Helical" evidence="6">
    <location>
        <begin position="446"/>
        <end position="468"/>
    </location>
</feature>
<feature type="transmembrane region" description="Helical" evidence="6">
    <location>
        <begin position="290"/>
        <end position="311"/>
    </location>
</feature>
<reference evidence="8" key="3">
    <citation type="submission" date="2011-03" db="EMBL/GenBank/DDBJ databases">
        <title>Annotation of Magnaporthe poae ATCC 64411.</title>
        <authorList>
            <person name="Ma L.-J."/>
            <person name="Dead R."/>
            <person name="Young S.K."/>
            <person name="Zeng Q."/>
            <person name="Gargeya S."/>
            <person name="Fitzgerald M."/>
            <person name="Haas B."/>
            <person name="Abouelleil A."/>
            <person name="Alvarado L."/>
            <person name="Arachchi H.M."/>
            <person name="Berlin A."/>
            <person name="Brown A."/>
            <person name="Chapman S.B."/>
            <person name="Chen Z."/>
            <person name="Dunbar C."/>
            <person name="Freedman E."/>
            <person name="Gearin G."/>
            <person name="Gellesch M."/>
            <person name="Goldberg J."/>
            <person name="Griggs A."/>
            <person name="Gujja S."/>
            <person name="Heiman D."/>
            <person name="Howarth C."/>
            <person name="Larson L."/>
            <person name="Lui A."/>
            <person name="MacDonald P.J.P."/>
            <person name="Mehta T."/>
            <person name="Montmayeur A."/>
            <person name="Murphy C."/>
            <person name="Neiman D."/>
            <person name="Pearson M."/>
            <person name="Priest M."/>
            <person name="Roberts A."/>
            <person name="Saif S."/>
            <person name="Shea T."/>
            <person name="Shenoy N."/>
            <person name="Sisk P."/>
            <person name="Stolte C."/>
            <person name="Sykes S."/>
            <person name="Yandava C."/>
            <person name="Wortman J."/>
            <person name="Nusbaum C."/>
            <person name="Birren B."/>
        </authorList>
    </citation>
    <scope>NUCLEOTIDE SEQUENCE</scope>
    <source>
        <strain evidence="8">ATCC 64411</strain>
    </source>
</reference>
<dbReference type="VEuPathDB" id="FungiDB:MAPG_03781"/>
<dbReference type="Gene3D" id="1.20.1250.20">
    <property type="entry name" value="MFS general substrate transporter like domains"/>
    <property type="match status" value="2"/>
</dbReference>
<feature type="transmembrane region" description="Helical" evidence="6">
    <location>
        <begin position="186"/>
        <end position="206"/>
    </location>
</feature>
<dbReference type="InterPro" id="IPR020846">
    <property type="entry name" value="MFS_dom"/>
</dbReference>
<reference evidence="9" key="4">
    <citation type="journal article" date="2015" name="G3 (Bethesda)">
        <title>Genome sequences of three phytopathogenic species of the Magnaporthaceae family of fungi.</title>
        <authorList>
            <person name="Okagaki L.H."/>
            <person name="Nunes C.C."/>
            <person name="Sailsbery J."/>
            <person name="Clay B."/>
            <person name="Brown D."/>
            <person name="John T."/>
            <person name="Oh Y."/>
            <person name="Young N."/>
            <person name="Fitzgerald M."/>
            <person name="Haas B.J."/>
            <person name="Zeng Q."/>
            <person name="Young S."/>
            <person name="Adiconis X."/>
            <person name="Fan L."/>
            <person name="Levin J.Z."/>
            <person name="Mitchell T.K."/>
            <person name="Okubara P.A."/>
            <person name="Farman M.L."/>
            <person name="Kohn L.M."/>
            <person name="Birren B."/>
            <person name="Ma L.-J."/>
            <person name="Dean R.A."/>
        </authorList>
    </citation>
    <scope>NUCLEOTIDE SEQUENCE</scope>
    <source>
        <strain evidence="9">ATCC 64411 / 73-15</strain>
    </source>
</reference>
<dbReference type="PANTHER" id="PTHR43791">
    <property type="entry name" value="PERMEASE-RELATED"/>
    <property type="match status" value="1"/>
</dbReference>
<reference evidence="9" key="5">
    <citation type="submission" date="2015-06" db="UniProtKB">
        <authorList>
            <consortium name="EnsemblFungi"/>
        </authorList>
    </citation>
    <scope>IDENTIFICATION</scope>
    <source>
        <strain evidence="9">ATCC 64411</strain>
    </source>
</reference>
<evidence type="ECO:0000259" key="7">
    <source>
        <dbReference type="PROSITE" id="PS50850"/>
    </source>
</evidence>
<dbReference type="OrthoDB" id="3639251at2759"/>
<dbReference type="EMBL" id="ADBL01000897">
    <property type="status" value="NOT_ANNOTATED_CDS"/>
    <property type="molecule type" value="Genomic_DNA"/>
</dbReference>
<feature type="transmembrane region" description="Helical" evidence="6">
    <location>
        <begin position="94"/>
        <end position="116"/>
    </location>
</feature>
<organism evidence="9 10">
    <name type="scientific">Magnaporthiopsis poae (strain ATCC 64411 / 73-15)</name>
    <name type="common">Kentucky bluegrass fungus</name>
    <name type="synonym">Magnaporthe poae</name>
    <dbReference type="NCBI Taxonomy" id="644358"/>
    <lineage>
        <taxon>Eukaryota</taxon>
        <taxon>Fungi</taxon>
        <taxon>Dikarya</taxon>
        <taxon>Ascomycota</taxon>
        <taxon>Pezizomycotina</taxon>
        <taxon>Sordariomycetes</taxon>
        <taxon>Sordariomycetidae</taxon>
        <taxon>Magnaporthales</taxon>
        <taxon>Magnaporthaceae</taxon>
        <taxon>Magnaporthiopsis</taxon>
    </lineage>
</organism>
<dbReference type="Proteomes" id="UP000011715">
    <property type="component" value="Unassembled WGS sequence"/>
</dbReference>
<protein>
    <recommendedName>
        <fullName evidence="7">Major facilitator superfamily (MFS) profile domain-containing protein</fullName>
    </recommendedName>
</protein>
<evidence type="ECO:0000313" key="9">
    <source>
        <dbReference type="EnsemblFungi" id="MAPG_03781T0"/>
    </source>
</evidence>
<evidence type="ECO:0000256" key="1">
    <source>
        <dbReference type="ARBA" id="ARBA00004141"/>
    </source>
</evidence>
<dbReference type="FunFam" id="1.20.1250.20:FF:000409">
    <property type="entry name" value="MFS general substrate transporter"/>
    <property type="match status" value="1"/>
</dbReference>
<feature type="transmembrane region" description="Helical" evidence="6">
    <location>
        <begin position="123"/>
        <end position="142"/>
    </location>
</feature>